<evidence type="ECO:0000313" key="2">
    <source>
        <dbReference type="Proteomes" id="UP000018458"/>
    </source>
</evidence>
<reference evidence="1 2" key="1">
    <citation type="submission" date="2011-01" db="EMBL/GenBank/DDBJ databases">
        <authorList>
            <person name="Weinstock G."/>
            <person name="Sodergren E."/>
            <person name="Clifton S."/>
            <person name="Fulton L."/>
            <person name="Fulton B."/>
            <person name="Courtney L."/>
            <person name="Fronick C."/>
            <person name="Harrison M."/>
            <person name="Strong C."/>
            <person name="Farmer C."/>
            <person name="Delahaunty K."/>
            <person name="Markovic C."/>
            <person name="Hall O."/>
            <person name="Minx P."/>
            <person name="Tomlinson C."/>
            <person name="Mitreva M."/>
            <person name="Hou S."/>
            <person name="Chen J."/>
            <person name="Wollam A."/>
            <person name="Pepin K.H."/>
            <person name="Johnson M."/>
            <person name="Bhonagiri V."/>
            <person name="Zhang X."/>
            <person name="Suruliraj S."/>
            <person name="Warren W."/>
            <person name="Chinwalla A."/>
            <person name="Mardis E.R."/>
            <person name="Wilson R.K."/>
        </authorList>
    </citation>
    <scope>NUCLEOTIDE SEQUENCE [LARGE SCALE GENOMIC DNA]</scope>
    <source>
        <strain evidence="2">DSM 22608 / JCM 16073 / KCTC 15190 / YIT 12066</strain>
    </source>
</reference>
<accession>E8LMZ7</accession>
<comment type="caution">
    <text evidence="1">The sequence shown here is derived from an EMBL/GenBank/DDBJ whole genome shotgun (WGS) entry which is preliminary data.</text>
</comment>
<dbReference type="eggNOG" id="COG4962">
    <property type="taxonomic scope" value="Bacteria"/>
</dbReference>
<protein>
    <submittedName>
        <fullName evidence="1">Putative conjugal transfer protein TrbB</fullName>
    </submittedName>
</protein>
<dbReference type="HOGENOM" id="CLU_1699398_0_0_6"/>
<organism evidence="1 2">
    <name type="scientific">Succinatimonas hippei (strain DSM 22608 / JCM 16073 / KCTC 15190 / YIT 12066)</name>
    <dbReference type="NCBI Taxonomy" id="762983"/>
    <lineage>
        <taxon>Bacteria</taxon>
        <taxon>Pseudomonadati</taxon>
        <taxon>Pseudomonadota</taxon>
        <taxon>Gammaproteobacteria</taxon>
        <taxon>Aeromonadales</taxon>
        <taxon>Succinivibrionaceae</taxon>
        <taxon>Succinatimonas</taxon>
    </lineage>
</organism>
<proteinExistence type="predicted"/>
<sequence length="155" mass="17109">MEIAITTNQTQSPYDARGLSRLLNDLGSDILNALKDSFINEIMLNCDGSLFIEHKNNGMMKIGQLDPIKAAVIIRTLASILGKELSNNSPILSGELPFDGSRFEGLLPPLTAKPIFSIRKHNALSLPLADLVKNKMLNEKEAEFFITMILRIAKT</sequence>
<keyword evidence="2" id="KW-1185">Reference proteome</keyword>
<dbReference type="Gene3D" id="3.30.450.90">
    <property type="match status" value="1"/>
</dbReference>
<dbReference type="EMBL" id="AEVO01000155">
    <property type="protein sequence ID" value="EFY06107.1"/>
    <property type="molecule type" value="Genomic_DNA"/>
</dbReference>
<dbReference type="AlphaFoldDB" id="E8LMZ7"/>
<gene>
    <name evidence="1" type="ORF">HMPREF9444_02150</name>
</gene>
<dbReference type="Proteomes" id="UP000018458">
    <property type="component" value="Unassembled WGS sequence"/>
</dbReference>
<dbReference type="RefSeq" id="WP_009144285.1">
    <property type="nucleotide sequence ID" value="NZ_GL831074.1"/>
</dbReference>
<name>E8LMZ7_SUCHY</name>
<feature type="non-terminal residue" evidence="1">
    <location>
        <position position="155"/>
    </location>
</feature>
<dbReference type="STRING" id="762983.HMPREF9444_02150"/>
<evidence type="ECO:0000313" key="1">
    <source>
        <dbReference type="EMBL" id="EFY06107.1"/>
    </source>
</evidence>